<sequence length="399" mass="44002">MYFDRETIRNRLHAQLTSNGHIIGVAAGAGISARYAVKGGADFILALNSGRFRQMGLSSLGGLLPFGNCNEMVMEFGSKEIVPLVREVPVLFGLCATDPTIQLEAYIQEIRDKGFSGINNYPTVGLIGGVYGEALQEEGIGFDAEVEAIRIASSMGMFTIAFVFNREQACQMADAGADVICAHLGFTKGGILGAAKVLSLKAAAELASDIFKACQDSNPHVFKMIYGGPVNTPTDVKYMYDNTGAVGYLGGSSFERIPSEAAITKTAIDFKEVGLTEQDKLLHKMLEGVTKHYDYVQFVKEYVETNYRNDISFAELAQVAHISRTHLSHLFKKEVGCTFPEYLTRFRINKAIELMKESELELSELSSLVGYNDYAHFSKTFKKKTGKSPREYQRQYKNT</sequence>
<organism evidence="5 6">
    <name type="scientific">Paenibacillus alvei</name>
    <name type="common">Bacillus alvei</name>
    <dbReference type="NCBI Taxonomy" id="44250"/>
    <lineage>
        <taxon>Bacteria</taxon>
        <taxon>Bacillati</taxon>
        <taxon>Bacillota</taxon>
        <taxon>Bacilli</taxon>
        <taxon>Bacillales</taxon>
        <taxon>Paenibacillaceae</taxon>
        <taxon>Paenibacillus</taxon>
    </lineage>
</organism>
<dbReference type="Pfam" id="PF09370">
    <property type="entry name" value="PEP_hydrolase"/>
    <property type="match status" value="1"/>
</dbReference>
<dbReference type="Proteomes" id="UP001527181">
    <property type="component" value="Unassembled WGS sequence"/>
</dbReference>
<proteinExistence type="predicted"/>
<dbReference type="SMART" id="SM00342">
    <property type="entry name" value="HTH_ARAC"/>
    <property type="match status" value="1"/>
</dbReference>
<dbReference type="InterPro" id="IPR018060">
    <property type="entry name" value="HTH_AraC"/>
</dbReference>
<dbReference type="InterPro" id="IPR015813">
    <property type="entry name" value="Pyrv/PenolPyrv_kinase-like_dom"/>
</dbReference>
<evidence type="ECO:0000256" key="2">
    <source>
        <dbReference type="ARBA" id="ARBA00023125"/>
    </source>
</evidence>
<keyword evidence="5" id="KW-0378">Hydrolase</keyword>
<dbReference type="Gene3D" id="3.20.20.70">
    <property type="entry name" value="Aldolase class I"/>
    <property type="match status" value="1"/>
</dbReference>
<name>A0ABT4GTV9_PAEAL</name>
<evidence type="ECO:0000256" key="1">
    <source>
        <dbReference type="ARBA" id="ARBA00023015"/>
    </source>
</evidence>
<dbReference type="GO" id="GO:0016787">
    <property type="term" value="F:hydrolase activity"/>
    <property type="evidence" value="ECO:0007669"/>
    <property type="project" value="UniProtKB-KW"/>
</dbReference>
<keyword evidence="1" id="KW-0805">Transcription regulation</keyword>
<dbReference type="GeneID" id="94491143"/>
<comment type="caution">
    <text evidence="5">The sequence shown here is derived from an EMBL/GenBank/DDBJ whole genome shotgun (WGS) entry which is preliminary data.</text>
</comment>
<dbReference type="InterPro" id="IPR020449">
    <property type="entry name" value="Tscrpt_reg_AraC-type_HTH"/>
</dbReference>
<evidence type="ECO:0000259" key="4">
    <source>
        <dbReference type="PROSITE" id="PS01124"/>
    </source>
</evidence>
<reference evidence="5 6" key="1">
    <citation type="submission" date="2022-05" db="EMBL/GenBank/DDBJ databases">
        <title>Genome Sequencing of Bee-Associated Microbes.</title>
        <authorList>
            <person name="Dunlap C."/>
        </authorList>
    </citation>
    <scope>NUCLEOTIDE SEQUENCE [LARGE SCALE GENOMIC DNA]</scope>
    <source>
        <strain evidence="5 6">NRRL B-04010</strain>
    </source>
</reference>
<dbReference type="InterPro" id="IPR051353">
    <property type="entry name" value="Tobamovirus_resist_UPF0261"/>
</dbReference>
<dbReference type="SUPFAM" id="SSF46689">
    <property type="entry name" value="Homeodomain-like"/>
    <property type="match status" value="2"/>
</dbReference>
<evidence type="ECO:0000313" key="5">
    <source>
        <dbReference type="EMBL" id="MCY9760130.1"/>
    </source>
</evidence>
<dbReference type="PANTHER" id="PTHR31862">
    <property type="entry name" value="UPF0261 DOMAIN PROTEIN (AFU_ORTHOLOGUE AFUA_1G10120)"/>
    <property type="match status" value="1"/>
</dbReference>
<dbReference type="PROSITE" id="PS00041">
    <property type="entry name" value="HTH_ARAC_FAMILY_1"/>
    <property type="match status" value="1"/>
</dbReference>
<dbReference type="PRINTS" id="PR00032">
    <property type="entry name" value="HTHARAC"/>
</dbReference>
<dbReference type="SUPFAM" id="SSF51621">
    <property type="entry name" value="Phosphoenolpyruvate/pyruvate domain"/>
    <property type="match status" value="1"/>
</dbReference>
<evidence type="ECO:0000256" key="3">
    <source>
        <dbReference type="ARBA" id="ARBA00023163"/>
    </source>
</evidence>
<dbReference type="InterPro" id="IPR009215">
    <property type="entry name" value="TIM-br_IGPS-like"/>
</dbReference>
<dbReference type="Pfam" id="PF12833">
    <property type="entry name" value="HTH_18"/>
    <property type="match status" value="1"/>
</dbReference>
<gene>
    <name evidence="5" type="ORF">M5X12_06010</name>
</gene>
<keyword evidence="3" id="KW-0804">Transcription</keyword>
<feature type="domain" description="HTH araC/xylS-type" evidence="4">
    <location>
        <begin position="297"/>
        <end position="395"/>
    </location>
</feature>
<evidence type="ECO:0000313" key="6">
    <source>
        <dbReference type="Proteomes" id="UP001527181"/>
    </source>
</evidence>
<protein>
    <submittedName>
        <fullName evidence="5">Phosphoenolpyruvate hydrolase family protein</fullName>
    </submittedName>
</protein>
<dbReference type="InterPro" id="IPR013785">
    <property type="entry name" value="Aldolase_TIM"/>
</dbReference>
<keyword evidence="2" id="KW-0238">DNA-binding</keyword>
<dbReference type="InterPro" id="IPR009057">
    <property type="entry name" value="Homeodomain-like_sf"/>
</dbReference>
<keyword evidence="6" id="KW-1185">Reference proteome</keyword>
<dbReference type="PANTHER" id="PTHR31862:SF1">
    <property type="entry name" value="UPF0261 DOMAIN PROTEIN (AFU_ORTHOLOGUE AFUA_1G10120)"/>
    <property type="match status" value="1"/>
</dbReference>
<accession>A0ABT4GTV9</accession>
<dbReference type="RefSeq" id="WP_005549710.1">
    <property type="nucleotide sequence ID" value="NZ_JAMDLX010000087.1"/>
</dbReference>
<dbReference type="PROSITE" id="PS01124">
    <property type="entry name" value="HTH_ARAC_FAMILY_2"/>
    <property type="match status" value="1"/>
</dbReference>
<dbReference type="Gene3D" id="1.10.10.60">
    <property type="entry name" value="Homeodomain-like"/>
    <property type="match status" value="2"/>
</dbReference>
<dbReference type="InterPro" id="IPR018062">
    <property type="entry name" value="HTH_AraC-typ_CS"/>
</dbReference>
<dbReference type="EMBL" id="JAMDNP010000010">
    <property type="protein sequence ID" value="MCY9760130.1"/>
    <property type="molecule type" value="Genomic_DNA"/>
</dbReference>